<evidence type="ECO:0000313" key="2">
    <source>
        <dbReference type="Proteomes" id="UP000183812"/>
    </source>
</evidence>
<name>A0A1G7IUU1_RHOCA</name>
<dbReference type="Proteomes" id="UP000183812">
    <property type="component" value="Unassembled WGS sequence"/>
</dbReference>
<dbReference type="AlphaFoldDB" id="A0A1G7IUU1"/>
<dbReference type="InterPro" id="IPR045467">
    <property type="entry name" value="DUF6497"/>
</dbReference>
<dbReference type="EMBL" id="FNAY01000007">
    <property type="protein sequence ID" value="SDF16451.1"/>
    <property type="molecule type" value="Genomic_DNA"/>
</dbReference>
<reference evidence="1 2" key="1">
    <citation type="submission" date="2016-10" db="EMBL/GenBank/DDBJ databases">
        <authorList>
            <person name="de Groot N.N."/>
        </authorList>
    </citation>
    <scope>NUCLEOTIDE SEQUENCE [LARGE SCALE GENOMIC DNA]</scope>
    <source>
        <strain evidence="2">DSM 938 / 37b4</strain>
    </source>
</reference>
<proteinExistence type="predicted"/>
<sequence>MLRGAGQARTALRGAIAVVLAVTALARPIFAQEDAALEADLIPPMPAQTGTETAFGPVQETGPLPVPSGPPIAVPSGIDLRWLETRMDAAGPLGLTLRLRFVAPEVAGAGYGPDRASADLQALCDGFALAHLPKDGPQPAGLVLDLADRVVPFGASDDTAVQFFEAYSIADGACHWELF</sequence>
<evidence type="ECO:0008006" key="3">
    <source>
        <dbReference type="Google" id="ProtNLM"/>
    </source>
</evidence>
<dbReference type="Pfam" id="PF20107">
    <property type="entry name" value="DUF6497"/>
    <property type="match status" value="1"/>
</dbReference>
<dbReference type="RefSeq" id="WP_081348853.1">
    <property type="nucleotide sequence ID" value="NZ_CP119563.1"/>
</dbReference>
<organism evidence="1 2">
    <name type="scientific">Rhodobacter capsulatus</name>
    <name type="common">Rhodopseudomonas capsulata</name>
    <dbReference type="NCBI Taxonomy" id="1061"/>
    <lineage>
        <taxon>Bacteria</taxon>
        <taxon>Pseudomonadati</taxon>
        <taxon>Pseudomonadota</taxon>
        <taxon>Alphaproteobacteria</taxon>
        <taxon>Rhodobacterales</taxon>
        <taxon>Rhodobacter group</taxon>
        <taxon>Rhodobacter</taxon>
    </lineage>
</organism>
<accession>A0A1G7IUU1</accession>
<protein>
    <recommendedName>
        <fullName evidence="3">Acetolactate synthase</fullName>
    </recommendedName>
</protein>
<gene>
    <name evidence="1" type="ORF">SAMN04244550_01799</name>
</gene>
<evidence type="ECO:0000313" key="1">
    <source>
        <dbReference type="EMBL" id="SDF16451.1"/>
    </source>
</evidence>
<dbReference type="OrthoDB" id="7862028at2"/>